<feature type="signal peptide" evidence="1">
    <location>
        <begin position="1"/>
        <end position="16"/>
    </location>
</feature>
<gene>
    <name evidence="2" type="ORF">ACJMK2_043827</name>
</gene>
<accession>A0ABD3VYX3</accession>
<protein>
    <submittedName>
        <fullName evidence="2">Uncharacterized protein</fullName>
    </submittedName>
</protein>
<feature type="chain" id="PRO_5044804017" evidence="1">
    <location>
        <begin position="17"/>
        <end position="175"/>
    </location>
</feature>
<dbReference type="EMBL" id="JBJQND010000009">
    <property type="protein sequence ID" value="KAL3866535.1"/>
    <property type="molecule type" value="Genomic_DNA"/>
</dbReference>
<comment type="caution">
    <text evidence="2">The sequence shown here is derived from an EMBL/GenBank/DDBJ whole genome shotgun (WGS) entry which is preliminary data.</text>
</comment>
<organism evidence="2 3">
    <name type="scientific">Sinanodonta woodiana</name>
    <name type="common">Chinese pond mussel</name>
    <name type="synonym">Anodonta woodiana</name>
    <dbReference type="NCBI Taxonomy" id="1069815"/>
    <lineage>
        <taxon>Eukaryota</taxon>
        <taxon>Metazoa</taxon>
        <taxon>Spiralia</taxon>
        <taxon>Lophotrochozoa</taxon>
        <taxon>Mollusca</taxon>
        <taxon>Bivalvia</taxon>
        <taxon>Autobranchia</taxon>
        <taxon>Heteroconchia</taxon>
        <taxon>Palaeoheterodonta</taxon>
        <taxon>Unionida</taxon>
        <taxon>Unionoidea</taxon>
        <taxon>Unionidae</taxon>
        <taxon>Unioninae</taxon>
        <taxon>Sinanodonta</taxon>
    </lineage>
</organism>
<dbReference type="Proteomes" id="UP001634394">
    <property type="component" value="Unassembled WGS sequence"/>
</dbReference>
<name>A0ABD3VYX3_SINWO</name>
<evidence type="ECO:0000313" key="3">
    <source>
        <dbReference type="Proteomes" id="UP001634394"/>
    </source>
</evidence>
<keyword evidence="3" id="KW-1185">Reference proteome</keyword>
<keyword evidence="1" id="KW-0732">Signal</keyword>
<proteinExistence type="predicted"/>
<evidence type="ECO:0000313" key="2">
    <source>
        <dbReference type="EMBL" id="KAL3866535.1"/>
    </source>
</evidence>
<reference evidence="2 3" key="1">
    <citation type="submission" date="2024-11" db="EMBL/GenBank/DDBJ databases">
        <title>Chromosome-level genome assembly of the freshwater bivalve Anodonta woodiana.</title>
        <authorList>
            <person name="Chen X."/>
        </authorList>
    </citation>
    <scope>NUCLEOTIDE SEQUENCE [LARGE SCALE GENOMIC DNA]</scope>
    <source>
        <strain evidence="2">MN2024</strain>
        <tissue evidence="2">Gills</tissue>
    </source>
</reference>
<evidence type="ECO:0000256" key="1">
    <source>
        <dbReference type="SAM" id="SignalP"/>
    </source>
</evidence>
<dbReference type="AlphaFoldDB" id="A0ABD3VYX3"/>
<sequence length="175" mass="19403">MRGFITIAIVVFLVRAKSSLVTTFEEEIENEIDLIGEESDVETKENDEVATEDTHSTFDLLQNIAGIEDQSLQDFKDVEGCSNSSCTMCFGLLCFKLIYKQNTNTFQVVVGIANVQITLIGFFPAAPFGCCELSSRFKTCILADNIRNNQSDICANVTLAANLVPFNFPYVCIKK</sequence>